<dbReference type="AlphaFoldDB" id="A0AAN8BHZ8"/>
<evidence type="ECO:0000313" key="2">
    <source>
        <dbReference type="Proteomes" id="UP001335648"/>
    </source>
</evidence>
<sequence length="116" mass="12942">MLVQRKRRRSLSPGFSLLWEAIQFELNADSRLIEGGTVSQGIAEHRATDRTEQERRKTSMTRSSFNRMIVSSAASIWGDLSHGGECLRIGTASSSSMRGKTVSHWLPPLSIFAHEP</sequence>
<keyword evidence="2" id="KW-1185">Reference proteome</keyword>
<dbReference type="EMBL" id="JAULUE010002060">
    <property type="protein sequence ID" value="KAK5885162.1"/>
    <property type="molecule type" value="Genomic_DNA"/>
</dbReference>
<organism evidence="1 2">
    <name type="scientific">Champsocephalus esox</name>
    <name type="common">pike icefish</name>
    <dbReference type="NCBI Taxonomy" id="159716"/>
    <lineage>
        <taxon>Eukaryota</taxon>
        <taxon>Metazoa</taxon>
        <taxon>Chordata</taxon>
        <taxon>Craniata</taxon>
        <taxon>Vertebrata</taxon>
        <taxon>Euteleostomi</taxon>
        <taxon>Actinopterygii</taxon>
        <taxon>Neopterygii</taxon>
        <taxon>Teleostei</taxon>
        <taxon>Neoteleostei</taxon>
        <taxon>Acanthomorphata</taxon>
        <taxon>Eupercaria</taxon>
        <taxon>Perciformes</taxon>
        <taxon>Notothenioidei</taxon>
        <taxon>Channichthyidae</taxon>
        <taxon>Champsocephalus</taxon>
    </lineage>
</organism>
<accession>A0AAN8BHZ8</accession>
<protein>
    <submittedName>
        <fullName evidence="1">Uncharacterized protein</fullName>
    </submittedName>
</protein>
<evidence type="ECO:0000313" key="1">
    <source>
        <dbReference type="EMBL" id="KAK5885162.1"/>
    </source>
</evidence>
<reference evidence="1 2" key="1">
    <citation type="journal article" date="2023" name="Mol. Biol. Evol.">
        <title>Genomics of Secondarily Temperate Adaptation in the Only Non-Antarctic Icefish.</title>
        <authorList>
            <person name="Rivera-Colon A.G."/>
            <person name="Rayamajhi N."/>
            <person name="Minhas B.F."/>
            <person name="Madrigal G."/>
            <person name="Bilyk K.T."/>
            <person name="Yoon V."/>
            <person name="Hune M."/>
            <person name="Gregory S."/>
            <person name="Cheng C.H.C."/>
            <person name="Catchen J.M."/>
        </authorList>
    </citation>
    <scope>NUCLEOTIDE SEQUENCE [LARGE SCALE GENOMIC DNA]</scope>
    <source>
        <strain evidence="1">JC2023a</strain>
    </source>
</reference>
<dbReference type="Proteomes" id="UP001335648">
    <property type="component" value="Unassembled WGS sequence"/>
</dbReference>
<proteinExistence type="predicted"/>
<comment type="caution">
    <text evidence="1">The sequence shown here is derived from an EMBL/GenBank/DDBJ whole genome shotgun (WGS) entry which is preliminary data.</text>
</comment>
<name>A0AAN8BHZ8_9TELE</name>
<gene>
    <name evidence="1" type="ORF">CesoFtcFv8_018899</name>
</gene>